<evidence type="ECO:0000313" key="2">
    <source>
        <dbReference type="EMBL" id="ETO21331.1"/>
    </source>
</evidence>
<gene>
    <name evidence="2" type="ORF">RFI_15871</name>
</gene>
<dbReference type="AlphaFoldDB" id="X6N5P7"/>
<proteinExistence type="predicted"/>
<evidence type="ECO:0000256" key="1">
    <source>
        <dbReference type="SAM" id="Phobius"/>
    </source>
</evidence>
<protein>
    <submittedName>
        <fullName evidence="2">Uncharacterized protein</fullName>
    </submittedName>
</protein>
<dbReference type="EMBL" id="ASPP01011732">
    <property type="protein sequence ID" value="ETO21331.1"/>
    <property type="molecule type" value="Genomic_DNA"/>
</dbReference>
<name>X6N5P7_RETFI</name>
<keyword evidence="3" id="KW-1185">Reference proteome</keyword>
<dbReference type="Proteomes" id="UP000023152">
    <property type="component" value="Unassembled WGS sequence"/>
</dbReference>
<organism evidence="2 3">
    <name type="scientific">Reticulomyxa filosa</name>
    <dbReference type="NCBI Taxonomy" id="46433"/>
    <lineage>
        <taxon>Eukaryota</taxon>
        <taxon>Sar</taxon>
        <taxon>Rhizaria</taxon>
        <taxon>Retaria</taxon>
        <taxon>Foraminifera</taxon>
        <taxon>Monothalamids</taxon>
        <taxon>Reticulomyxidae</taxon>
        <taxon>Reticulomyxa</taxon>
    </lineage>
</organism>
<keyword evidence="1" id="KW-0472">Membrane</keyword>
<keyword evidence="1" id="KW-0812">Transmembrane</keyword>
<feature type="transmembrane region" description="Helical" evidence="1">
    <location>
        <begin position="39"/>
        <end position="58"/>
    </location>
</feature>
<keyword evidence="1" id="KW-1133">Transmembrane helix</keyword>
<evidence type="ECO:0000313" key="3">
    <source>
        <dbReference type="Proteomes" id="UP000023152"/>
    </source>
</evidence>
<accession>X6N5P7</accession>
<sequence length="133" mass="15490">MTDIRMRQIDDALEWHEARLFVANKHKNMKENIFQVLRLYLFVHMSSFTRLFFFGCLLQTMSKIQLLKEVIDNVDAVDNVILALKLIVGLSKEQLQEDGVDDDGNDSVSLAMRLIRAVVLFDMQMYVAEICYQ</sequence>
<reference evidence="2 3" key="1">
    <citation type="journal article" date="2013" name="Curr. Biol.">
        <title>The Genome of the Foraminiferan Reticulomyxa filosa.</title>
        <authorList>
            <person name="Glockner G."/>
            <person name="Hulsmann N."/>
            <person name="Schleicher M."/>
            <person name="Noegel A.A."/>
            <person name="Eichinger L."/>
            <person name="Gallinger C."/>
            <person name="Pawlowski J."/>
            <person name="Sierra R."/>
            <person name="Euteneuer U."/>
            <person name="Pillet L."/>
            <person name="Moustafa A."/>
            <person name="Platzer M."/>
            <person name="Groth M."/>
            <person name="Szafranski K."/>
            <person name="Schliwa M."/>
        </authorList>
    </citation>
    <scope>NUCLEOTIDE SEQUENCE [LARGE SCALE GENOMIC DNA]</scope>
</reference>
<comment type="caution">
    <text evidence="2">The sequence shown here is derived from an EMBL/GenBank/DDBJ whole genome shotgun (WGS) entry which is preliminary data.</text>
</comment>